<dbReference type="AlphaFoldDB" id="A0A330LGS0"/>
<evidence type="ECO:0000313" key="3">
    <source>
        <dbReference type="Proteomes" id="UP000248168"/>
    </source>
</evidence>
<organism evidence="2 3">
    <name type="scientific">Nitrospira lenta</name>
    <dbReference type="NCBI Taxonomy" id="1436998"/>
    <lineage>
        <taxon>Bacteria</taxon>
        <taxon>Pseudomonadati</taxon>
        <taxon>Nitrospirota</taxon>
        <taxon>Nitrospiria</taxon>
        <taxon>Nitrospirales</taxon>
        <taxon>Nitrospiraceae</taxon>
        <taxon>Nitrospira</taxon>
    </lineage>
</organism>
<name>A0A330LGS0_9BACT</name>
<protein>
    <submittedName>
        <fullName evidence="2">Uncharacterized protein</fullName>
    </submittedName>
</protein>
<keyword evidence="3" id="KW-1185">Reference proteome</keyword>
<sequence length="336" mass="38578">MRTRQLLALFGVTILIAGITGACAPVEQRDKRFYYRALWNFALREQLKELDIEFNGVDFGHSNLYENLLLTGAKDVSAIEDRARKETLRFIYSRPVLNPNEEAIAPNYMKLAWKAQNTFDEAHALHRATYDIYVSDIEDKKTAIHNVLAFYKESQYAITAKQLDHQRLDTFPYSKSFRRKFPLFNATIWAYHYLQVVVYDALAVAPDLPAKQKAVEPILRTYHGYLQKPPVEWTFMPMTAELSPKFAAEYPEIANIFDNLHMMHDNISDILTSDLLPTWEGKRQEIYRVTQTYYWTSADATNPFFVREGQPHHSGLTPGVEPGAPGEQSGHSGGHQ</sequence>
<feature type="region of interest" description="Disordered" evidence="1">
    <location>
        <begin position="306"/>
        <end position="336"/>
    </location>
</feature>
<dbReference type="Proteomes" id="UP000248168">
    <property type="component" value="Unassembled WGS sequence"/>
</dbReference>
<dbReference type="RefSeq" id="WP_121990497.1">
    <property type="nucleotide sequence ID" value="NZ_OUNR01000019.1"/>
</dbReference>
<dbReference type="OrthoDB" id="9775830at2"/>
<gene>
    <name evidence="2" type="ORF">NITLEN_60124</name>
</gene>
<proteinExistence type="predicted"/>
<dbReference type="PROSITE" id="PS51257">
    <property type="entry name" value="PROKAR_LIPOPROTEIN"/>
    <property type="match status" value="1"/>
</dbReference>
<reference evidence="3" key="1">
    <citation type="submission" date="2018-04" db="EMBL/GenBank/DDBJ databases">
        <authorList>
            <person name="Lucker S."/>
            <person name="Sakoula D."/>
        </authorList>
    </citation>
    <scope>NUCLEOTIDE SEQUENCE [LARGE SCALE GENOMIC DNA]</scope>
</reference>
<dbReference type="InParanoid" id="A0A330LGS0"/>
<dbReference type="EMBL" id="OUNR01000019">
    <property type="protein sequence ID" value="SPP66321.1"/>
    <property type="molecule type" value="Genomic_DNA"/>
</dbReference>
<evidence type="ECO:0000256" key="1">
    <source>
        <dbReference type="SAM" id="MobiDB-lite"/>
    </source>
</evidence>
<evidence type="ECO:0000313" key="2">
    <source>
        <dbReference type="EMBL" id="SPP66321.1"/>
    </source>
</evidence>
<accession>A0A330LGS0</accession>